<keyword evidence="4" id="KW-1185">Reference proteome</keyword>
<feature type="signal peptide" evidence="2">
    <location>
        <begin position="1"/>
        <end position="22"/>
    </location>
</feature>
<feature type="chain" id="PRO_5046759618" evidence="2">
    <location>
        <begin position="23"/>
        <end position="143"/>
    </location>
</feature>
<name>A0ABX8WE01_9HYPH</name>
<evidence type="ECO:0000313" key="4">
    <source>
        <dbReference type="Proteomes" id="UP000825799"/>
    </source>
</evidence>
<reference evidence="3 4" key="1">
    <citation type="submission" date="2021-08" db="EMBL/GenBank/DDBJ databases">
        <title>Devosia salina sp. nov., isolated from the South China Sea sediment.</title>
        <authorList>
            <person name="Zhou Z."/>
        </authorList>
    </citation>
    <scope>NUCLEOTIDE SEQUENCE [LARGE SCALE GENOMIC DNA]</scope>
    <source>
        <strain evidence="3 4">SCS-3</strain>
    </source>
</reference>
<proteinExistence type="predicted"/>
<sequence length="143" mass="14173">MRIATKFATAALVLSLSGPVLAQSLNEFASPGALASFCADRALGSSTPAALTLADGRDIRGEVHCDAAAKAGDRPVAELVEEAGERPELPEQASDTARNAVASAGEMGAVMSEQNKPDHAGPPEGAGSSDAAGGASAASSGRR</sequence>
<dbReference type="EMBL" id="CP080590">
    <property type="protein sequence ID" value="QYO75662.1"/>
    <property type="molecule type" value="Genomic_DNA"/>
</dbReference>
<evidence type="ECO:0000256" key="1">
    <source>
        <dbReference type="SAM" id="MobiDB-lite"/>
    </source>
</evidence>
<evidence type="ECO:0000313" key="3">
    <source>
        <dbReference type="EMBL" id="QYO75662.1"/>
    </source>
</evidence>
<evidence type="ECO:0000256" key="2">
    <source>
        <dbReference type="SAM" id="SignalP"/>
    </source>
</evidence>
<dbReference type="Proteomes" id="UP000825799">
    <property type="component" value="Chromosome"/>
</dbReference>
<gene>
    <name evidence="3" type="ORF">K1X15_13590</name>
</gene>
<accession>A0ABX8WE01</accession>
<feature type="compositionally biased region" description="Low complexity" evidence="1">
    <location>
        <begin position="125"/>
        <end position="143"/>
    </location>
</feature>
<feature type="region of interest" description="Disordered" evidence="1">
    <location>
        <begin position="81"/>
        <end position="143"/>
    </location>
</feature>
<organism evidence="3 4">
    <name type="scientific">Devosia salina</name>
    <dbReference type="NCBI Taxonomy" id="2860336"/>
    <lineage>
        <taxon>Bacteria</taxon>
        <taxon>Pseudomonadati</taxon>
        <taxon>Pseudomonadota</taxon>
        <taxon>Alphaproteobacteria</taxon>
        <taxon>Hyphomicrobiales</taxon>
        <taxon>Devosiaceae</taxon>
        <taxon>Devosia</taxon>
    </lineage>
</organism>
<protein>
    <submittedName>
        <fullName evidence="3">Uncharacterized protein</fullName>
    </submittedName>
</protein>
<dbReference type="RefSeq" id="WP_220304157.1">
    <property type="nucleotide sequence ID" value="NZ_CP080590.1"/>
</dbReference>
<keyword evidence="2" id="KW-0732">Signal</keyword>